<dbReference type="NCBIfam" id="TIGR03577">
    <property type="entry name" value="EF_0830"/>
    <property type="match status" value="1"/>
</dbReference>
<dbReference type="InterPro" id="IPR020034">
    <property type="entry name" value="CHP03577_EF0830/AHA3911"/>
</dbReference>
<gene>
    <name evidence="1" type="ORF">AB204_07335</name>
</gene>
<name>A0A0J5FU00_9GAMM</name>
<reference evidence="1 2" key="1">
    <citation type="submission" date="2015-06" db="EMBL/GenBank/DDBJ databases">
        <title>Draft Whole-Genome Sequence of the Entomopathogenic Bacterium Xenorhabdus khoisanae.</title>
        <authorList>
            <person name="Naidoo S."/>
            <person name="Featherston J."/>
            <person name="Gray V.M."/>
        </authorList>
    </citation>
    <scope>NUCLEOTIDE SEQUENCE [LARGE SCALE GENOMIC DNA]</scope>
    <source>
        <strain evidence="1 2">MCB</strain>
    </source>
</reference>
<dbReference type="AlphaFoldDB" id="A0A0J5FU00"/>
<sequence>MSKQAAIEKHTTETHVVKKQVVVVIGDRLGKGQNVAIGIEAAGGKAIVIPGMAADMKLGDVMQREQADLGISFCGSGGAGAITAQNKYGYSVRHGMRSIEEGETAIREGCTVLGFGFMDKAELGERLIHAFLKKQSEGS</sequence>
<protein>
    <submittedName>
        <fullName evidence="1">Uncharacterized protein</fullName>
    </submittedName>
</protein>
<accession>A0A0J5FU00</accession>
<dbReference type="Proteomes" id="UP000036277">
    <property type="component" value="Unassembled WGS sequence"/>
</dbReference>
<dbReference type="EMBL" id="LFCV01000040">
    <property type="protein sequence ID" value="KMJ45743.1"/>
    <property type="molecule type" value="Genomic_DNA"/>
</dbReference>
<evidence type="ECO:0000313" key="2">
    <source>
        <dbReference type="Proteomes" id="UP000036277"/>
    </source>
</evidence>
<dbReference type="PATRIC" id="fig|880157.4.peg.1544"/>
<evidence type="ECO:0000313" key="1">
    <source>
        <dbReference type="EMBL" id="KMJ45743.1"/>
    </source>
</evidence>
<proteinExistence type="predicted"/>
<dbReference type="OrthoDB" id="2157541at2"/>
<dbReference type="RefSeq" id="WP_047962727.1">
    <property type="nucleotide sequence ID" value="NZ_CAWMBG010000040.1"/>
</dbReference>
<organism evidence="1 2">
    <name type="scientific">Xenorhabdus khoisanae</name>
    <dbReference type="NCBI Taxonomy" id="880157"/>
    <lineage>
        <taxon>Bacteria</taxon>
        <taxon>Pseudomonadati</taxon>
        <taxon>Pseudomonadota</taxon>
        <taxon>Gammaproteobacteria</taxon>
        <taxon>Enterobacterales</taxon>
        <taxon>Morganellaceae</taxon>
        <taxon>Xenorhabdus</taxon>
    </lineage>
</organism>
<keyword evidence="2" id="KW-1185">Reference proteome</keyword>
<dbReference type="STRING" id="880157.AB204_07335"/>
<comment type="caution">
    <text evidence="1">The sequence shown here is derived from an EMBL/GenBank/DDBJ whole genome shotgun (WGS) entry which is preliminary data.</text>
</comment>
<dbReference type="Pfam" id="PF14272">
    <property type="entry name" value="Gly_rich_SFCGS"/>
    <property type="match status" value="1"/>
</dbReference>